<organism evidence="2 3">
    <name type="scientific">Pseudotenacibaculum haliotis</name>
    <dbReference type="NCBI Taxonomy" id="1862138"/>
    <lineage>
        <taxon>Bacteria</taxon>
        <taxon>Pseudomonadati</taxon>
        <taxon>Bacteroidota</taxon>
        <taxon>Flavobacteriia</taxon>
        <taxon>Flavobacteriales</taxon>
        <taxon>Flavobacteriaceae</taxon>
        <taxon>Pseudotenacibaculum</taxon>
    </lineage>
</organism>
<dbReference type="RefSeq" id="WP_379665507.1">
    <property type="nucleotide sequence ID" value="NZ_JBHULH010000002.1"/>
</dbReference>
<gene>
    <name evidence="2" type="ORF">ACFSRZ_05400</name>
</gene>
<name>A0ABW5LPR4_9FLAO</name>
<evidence type="ECO:0000313" key="3">
    <source>
        <dbReference type="Proteomes" id="UP001597508"/>
    </source>
</evidence>
<dbReference type="SUPFAM" id="SSF88874">
    <property type="entry name" value="Receptor-binding domain of short tail fibre protein gp12"/>
    <property type="match status" value="1"/>
</dbReference>
<protein>
    <submittedName>
        <fullName evidence="2">Phage tail protein</fullName>
    </submittedName>
</protein>
<dbReference type="InterPro" id="IPR011083">
    <property type="entry name" value="Phage_tail_collar_dom"/>
</dbReference>
<dbReference type="EMBL" id="JBHULH010000002">
    <property type="protein sequence ID" value="MFD2566795.1"/>
    <property type="molecule type" value="Genomic_DNA"/>
</dbReference>
<evidence type="ECO:0000259" key="1">
    <source>
        <dbReference type="Pfam" id="PF07484"/>
    </source>
</evidence>
<evidence type="ECO:0000313" key="2">
    <source>
        <dbReference type="EMBL" id="MFD2566795.1"/>
    </source>
</evidence>
<dbReference type="Pfam" id="PF07484">
    <property type="entry name" value="Collar"/>
    <property type="match status" value="1"/>
</dbReference>
<reference evidence="3" key="1">
    <citation type="journal article" date="2019" name="Int. J. Syst. Evol. Microbiol.">
        <title>The Global Catalogue of Microorganisms (GCM) 10K type strain sequencing project: providing services to taxonomists for standard genome sequencing and annotation.</title>
        <authorList>
            <consortium name="The Broad Institute Genomics Platform"/>
            <consortium name="The Broad Institute Genome Sequencing Center for Infectious Disease"/>
            <person name="Wu L."/>
            <person name="Ma J."/>
        </authorList>
    </citation>
    <scope>NUCLEOTIDE SEQUENCE [LARGE SCALE GENOMIC DNA]</scope>
    <source>
        <strain evidence="3">KCTC 52127</strain>
    </source>
</reference>
<feature type="domain" description="Phage tail collar" evidence="1">
    <location>
        <begin position="7"/>
        <end position="61"/>
    </location>
</feature>
<sequence length="189" mass="19602">MDPMMASIMIFAGNFAPRGWLFCDGQLLSINQNSALFSLLGTTYGGDGRTTFGLPDLRGRAAIGPRHGPGLSNYVLGQRGGVETVTLNITQIPSHTHLASVAPGAAHIPVNTTDGDADSTSPAAGVLANTGDDLYTTSAPNGTYPEGAPVTGTTVTNLPTGGNQWHTNIQPFLAINYIIATVGFFPSRS</sequence>
<dbReference type="Proteomes" id="UP001597508">
    <property type="component" value="Unassembled WGS sequence"/>
</dbReference>
<accession>A0ABW5LPR4</accession>
<keyword evidence="3" id="KW-1185">Reference proteome</keyword>
<comment type="caution">
    <text evidence="2">The sequence shown here is derived from an EMBL/GenBank/DDBJ whole genome shotgun (WGS) entry which is preliminary data.</text>
</comment>
<proteinExistence type="predicted"/>
<dbReference type="Gene3D" id="3.90.1340.10">
    <property type="entry name" value="Phage tail collar domain"/>
    <property type="match status" value="1"/>
</dbReference>
<dbReference type="InterPro" id="IPR037053">
    <property type="entry name" value="Phage_tail_collar_dom_sf"/>
</dbReference>